<reference evidence="2 3" key="1">
    <citation type="journal article" date="2013" name="PLoS Genet.">
        <title>Plant-symbiotic fungi as chemical engineers: Multi-genome analysis of the Clavicipitaceae reveals dynamics of alkaloid loci.</title>
        <authorList>
            <person name="Schardl C.L."/>
            <person name="Young C.A."/>
            <person name="Hesse U."/>
            <person name="Amyotte S.G."/>
            <person name="Andreeva K."/>
            <person name="Calie P.J."/>
            <person name="Fleetwood D.J."/>
            <person name="Haws D.C."/>
            <person name="Moore N."/>
            <person name="Oeser B."/>
            <person name="Panaccione D.G."/>
            <person name="Schweri K.K."/>
            <person name="Voisey C.R."/>
            <person name="Farman M.L."/>
            <person name="Jaromczyk J.W."/>
            <person name="Roe B.A."/>
            <person name="O'Sullivan D.M."/>
            <person name="Scott B."/>
            <person name="Tudzynski P."/>
            <person name="An Z."/>
            <person name="Arnaoudova E.G."/>
            <person name="Bullock C.T."/>
            <person name="Charlton N.D."/>
            <person name="Chen L."/>
            <person name="Cox M."/>
            <person name="Dinkins R.D."/>
            <person name="Florea S."/>
            <person name="Glenn A.E."/>
            <person name="Gordon A."/>
            <person name="Gueldener U."/>
            <person name="Harris D.R."/>
            <person name="Hollin W."/>
            <person name="Jaromczyk J."/>
            <person name="Johnson R.D."/>
            <person name="Khan A.K."/>
            <person name="Leistner E."/>
            <person name="Leuchtmann A."/>
            <person name="Li C."/>
            <person name="Liu J."/>
            <person name="Liu J."/>
            <person name="Liu M."/>
            <person name="Mace W."/>
            <person name="Machado C."/>
            <person name="Nagabhyru P."/>
            <person name="Pan J."/>
            <person name="Schmid J."/>
            <person name="Sugawara K."/>
            <person name="Steiner U."/>
            <person name="Takach J.E."/>
            <person name="Tanaka E."/>
            <person name="Webb J.S."/>
            <person name="Wilson E.V."/>
            <person name="Wiseman J.L."/>
            <person name="Yoshida R."/>
            <person name="Zeng Z."/>
        </authorList>
    </citation>
    <scope>NUCLEOTIDE SEQUENCE [LARGE SCALE GENOMIC DNA]</scope>
    <source>
        <strain evidence="2 3">20.1</strain>
    </source>
</reference>
<sequence length="225" mass="25631">MSPDSDTSWIVAELNHWRIGQADMARRSGKEFLSEDPVNLPQLEARLAENYEAQVQSQQQDQQQSTHGSLWSGDEEAILLAKYRANLKWSDISACFPGQTRSQKACKCHYGDLLGRCGGWSPELQNKLCKAYESLKREMWIPIGEAMSVSWITAEKMHWEIKKDAMAETAGVSLIPQPAADLTLPSRELDQSLPTMEEWLEWHNNMMHEEDIAFYAAAREREQCG</sequence>
<dbReference type="SUPFAM" id="SSF46689">
    <property type="entry name" value="Homeodomain-like"/>
    <property type="match status" value="1"/>
</dbReference>
<keyword evidence="3" id="KW-1185">Reference proteome</keyword>
<dbReference type="AlphaFoldDB" id="M1WF30"/>
<organism evidence="2 3">
    <name type="scientific">Claviceps purpurea (strain 20.1)</name>
    <name type="common">Ergot fungus</name>
    <name type="synonym">Sphacelia segetum</name>
    <dbReference type="NCBI Taxonomy" id="1111077"/>
    <lineage>
        <taxon>Eukaryota</taxon>
        <taxon>Fungi</taxon>
        <taxon>Dikarya</taxon>
        <taxon>Ascomycota</taxon>
        <taxon>Pezizomycotina</taxon>
        <taxon>Sordariomycetes</taxon>
        <taxon>Hypocreomycetidae</taxon>
        <taxon>Hypocreales</taxon>
        <taxon>Clavicipitaceae</taxon>
        <taxon>Claviceps</taxon>
    </lineage>
</organism>
<proteinExistence type="predicted"/>
<feature type="domain" description="Myb-like" evidence="1">
    <location>
        <begin position="71"/>
        <end position="114"/>
    </location>
</feature>
<comment type="caution">
    <text evidence="2">The sequence shown here is derived from an EMBL/GenBank/DDBJ whole genome shotgun (WGS) entry which is preliminary data.</text>
</comment>
<dbReference type="EMBL" id="CAGA01000023">
    <property type="protein sequence ID" value="CCE30549.1"/>
    <property type="molecule type" value="Genomic_DNA"/>
</dbReference>
<gene>
    <name evidence="2" type="ORF">CPUR_04397</name>
</gene>
<evidence type="ECO:0000259" key="1">
    <source>
        <dbReference type="PROSITE" id="PS50090"/>
    </source>
</evidence>
<name>M1WF30_CLAP2</name>
<dbReference type="PROSITE" id="PS50090">
    <property type="entry name" value="MYB_LIKE"/>
    <property type="match status" value="1"/>
</dbReference>
<dbReference type="OrthoDB" id="4151352at2759"/>
<dbReference type="InterPro" id="IPR001005">
    <property type="entry name" value="SANT/Myb"/>
</dbReference>
<dbReference type="VEuPathDB" id="FungiDB:CPUR_04397"/>
<protein>
    <submittedName>
        <fullName evidence="2">Related to DRPLA protein</fullName>
    </submittedName>
</protein>
<dbReference type="InterPro" id="IPR009057">
    <property type="entry name" value="Homeodomain-like_sf"/>
</dbReference>
<evidence type="ECO:0000313" key="3">
    <source>
        <dbReference type="Proteomes" id="UP000016801"/>
    </source>
</evidence>
<accession>M1WF30</accession>
<evidence type="ECO:0000313" key="2">
    <source>
        <dbReference type="EMBL" id="CCE30549.1"/>
    </source>
</evidence>
<dbReference type="HOGENOM" id="CLU_076135_0_0_1"/>
<dbReference type="Proteomes" id="UP000016801">
    <property type="component" value="Unassembled WGS sequence"/>
</dbReference>